<evidence type="ECO:0000313" key="9">
    <source>
        <dbReference type="EMBL" id="GAA4494115.1"/>
    </source>
</evidence>
<evidence type="ECO:0000256" key="4">
    <source>
        <dbReference type="ARBA" id="ARBA00022989"/>
    </source>
</evidence>
<evidence type="ECO:0000256" key="2">
    <source>
        <dbReference type="ARBA" id="ARBA00022475"/>
    </source>
</evidence>
<dbReference type="PANTHER" id="PTHR30619:SF1">
    <property type="entry name" value="RECOMBINATION PROTEIN 2"/>
    <property type="match status" value="1"/>
</dbReference>
<evidence type="ECO:0000313" key="10">
    <source>
        <dbReference type="Proteomes" id="UP001501243"/>
    </source>
</evidence>
<feature type="transmembrane region" description="Helical" evidence="6">
    <location>
        <begin position="473"/>
        <end position="492"/>
    </location>
</feature>
<dbReference type="InterPro" id="IPR004477">
    <property type="entry name" value="ComEC_N"/>
</dbReference>
<reference evidence="10" key="1">
    <citation type="journal article" date="2019" name="Int. J. Syst. Evol. Microbiol.">
        <title>The Global Catalogue of Microorganisms (GCM) 10K type strain sequencing project: providing services to taxonomists for standard genome sequencing and annotation.</title>
        <authorList>
            <consortium name="The Broad Institute Genomics Platform"/>
            <consortium name="The Broad Institute Genome Sequencing Center for Infectious Disease"/>
            <person name="Wu L."/>
            <person name="Ma J."/>
        </authorList>
    </citation>
    <scope>NUCLEOTIDE SEQUENCE [LARGE SCALE GENOMIC DNA]</scope>
    <source>
        <strain evidence="10">JCM 17841</strain>
    </source>
</reference>
<keyword evidence="4 6" id="KW-1133">Transmembrane helix</keyword>
<gene>
    <name evidence="9" type="ORF">GCM10023172_03730</name>
</gene>
<dbReference type="EMBL" id="BAABGQ010000003">
    <property type="protein sequence ID" value="GAA4494115.1"/>
    <property type="molecule type" value="Genomic_DNA"/>
</dbReference>
<dbReference type="Proteomes" id="UP001501243">
    <property type="component" value="Unassembled WGS sequence"/>
</dbReference>
<feature type="transmembrane region" description="Helical" evidence="6">
    <location>
        <begin position="447"/>
        <end position="468"/>
    </location>
</feature>
<feature type="transmembrane region" description="Helical" evidence="6">
    <location>
        <begin position="29"/>
        <end position="47"/>
    </location>
</feature>
<accession>A0ABP8PZV7</accession>
<dbReference type="Pfam" id="PF13567">
    <property type="entry name" value="DUF4131"/>
    <property type="match status" value="1"/>
</dbReference>
<dbReference type="InterPro" id="IPR052159">
    <property type="entry name" value="Competence_DNA_uptake"/>
</dbReference>
<feature type="domain" description="DUF4131" evidence="8">
    <location>
        <begin position="31"/>
        <end position="194"/>
    </location>
</feature>
<feature type="transmembrane region" description="Helical" evidence="6">
    <location>
        <begin position="7"/>
        <end position="23"/>
    </location>
</feature>
<sequence length="762" mass="83766">MVPFLRVALAFIGGIAGYLYLGQAWAGSAAPWAAGLVLAYLLGWLWSRRQASPAATDAVGLVGLLAVAALGFARSQAVTESRWPDHIGPLAPRIEFYRATVDESPVVRANTFATTVRVQAVRVAGRWQQASGGIRISLPRHETADSVPAPRYGEVWLVQGRPELSKGPANLGEFDYRRYLETHQVYHSQFVHQGQYKVLGYAPLSWPVAISQRTAAVLDGVLRRYVRSRREYALGTALVLGFKDDIDHDTRQAYADTGTTHIMAVSGLQVGLLFAALQWLLARVPLGGSVLRRRLLTAGLGLALIWSYALLTGLSASVLRATVMFTLVIIGQAWERQSSLFNTLSAAAFCLLLWNPYLLCDVGFQLSFLAVLSIVYLQPRIVRWLDVRNAVLDRQRSWHAPAAQKAWRALAWLADATWQLTALSLAAQVATFPLGLYYFHQFPFSFLLSNLIAVPISSVAVYVGVVLLLTKGLVAFIGLALPAAANAVLDYLPKAVGWLFQGLIWLFNEYIFLVGRLLPGAVIGNIHLSQSQTLLVYLLIGAVCVFLASRRLAWAGWCVVLLVLYAGSRVAEARAVAPLREFVVYSIPRRSVVGFWQGTAPEFVTADSLPLSETERTYRLKPSLILRRVRQPRYCVGWCGASVPACQVAPPDSLERTFRYPPAPLVLAQWRGLRVAFVSGSLRRLASPVPAFKADIIVLRRNAYLYPDALAAHFGTGAQVIFDSSCQRWYVARQDSALGAAGFRTWDVNEQGAFSYALPAGR</sequence>
<comment type="subcellular location">
    <subcellularLocation>
        <location evidence="1">Cell membrane</location>
        <topology evidence="1">Multi-pass membrane protein</topology>
    </subcellularLocation>
</comment>
<feature type="transmembrane region" description="Helical" evidence="6">
    <location>
        <begin position="54"/>
        <end position="73"/>
    </location>
</feature>
<evidence type="ECO:0008006" key="11">
    <source>
        <dbReference type="Google" id="ProtNLM"/>
    </source>
</evidence>
<evidence type="ECO:0000256" key="3">
    <source>
        <dbReference type="ARBA" id="ARBA00022692"/>
    </source>
</evidence>
<feature type="transmembrane region" description="Helical" evidence="6">
    <location>
        <begin position="294"/>
        <end position="311"/>
    </location>
</feature>
<evidence type="ECO:0000256" key="6">
    <source>
        <dbReference type="SAM" id="Phobius"/>
    </source>
</evidence>
<evidence type="ECO:0000256" key="1">
    <source>
        <dbReference type="ARBA" id="ARBA00004651"/>
    </source>
</evidence>
<comment type="caution">
    <text evidence="9">The sequence shown here is derived from an EMBL/GenBank/DDBJ whole genome shotgun (WGS) entry which is preliminary data.</text>
</comment>
<protein>
    <recommendedName>
        <fullName evidence="11">Competence protein ComEC</fullName>
    </recommendedName>
</protein>
<keyword evidence="5 6" id="KW-0472">Membrane</keyword>
<evidence type="ECO:0000259" key="7">
    <source>
        <dbReference type="Pfam" id="PF03772"/>
    </source>
</evidence>
<dbReference type="NCBIfam" id="TIGR00360">
    <property type="entry name" value="ComEC_N-term"/>
    <property type="match status" value="1"/>
</dbReference>
<feature type="domain" description="ComEC/Rec2-related protein" evidence="7">
    <location>
        <begin position="238"/>
        <end position="542"/>
    </location>
</feature>
<organism evidence="9 10">
    <name type="scientific">Hymenobacter ginsengisoli</name>
    <dbReference type="NCBI Taxonomy" id="1051626"/>
    <lineage>
        <taxon>Bacteria</taxon>
        <taxon>Pseudomonadati</taxon>
        <taxon>Bacteroidota</taxon>
        <taxon>Cytophagia</taxon>
        <taxon>Cytophagales</taxon>
        <taxon>Hymenobacteraceae</taxon>
        <taxon>Hymenobacter</taxon>
    </lineage>
</organism>
<keyword evidence="2" id="KW-1003">Cell membrane</keyword>
<dbReference type="PANTHER" id="PTHR30619">
    <property type="entry name" value="DNA INTERNALIZATION/COMPETENCE PROTEIN COMEC/REC2"/>
    <property type="match status" value="1"/>
</dbReference>
<feature type="transmembrane region" description="Helical" evidence="6">
    <location>
        <begin position="531"/>
        <end position="548"/>
    </location>
</feature>
<evidence type="ECO:0000256" key="5">
    <source>
        <dbReference type="ARBA" id="ARBA00023136"/>
    </source>
</evidence>
<keyword evidence="3 6" id="KW-0812">Transmembrane</keyword>
<proteinExistence type="predicted"/>
<dbReference type="InterPro" id="IPR025405">
    <property type="entry name" value="DUF4131"/>
</dbReference>
<feature type="transmembrane region" description="Helical" evidence="6">
    <location>
        <begin position="498"/>
        <end position="519"/>
    </location>
</feature>
<keyword evidence="10" id="KW-1185">Reference proteome</keyword>
<feature type="transmembrane region" description="Helical" evidence="6">
    <location>
        <begin position="262"/>
        <end position="282"/>
    </location>
</feature>
<name>A0ABP8PZV7_9BACT</name>
<dbReference type="Pfam" id="PF03772">
    <property type="entry name" value="Competence"/>
    <property type="match status" value="1"/>
</dbReference>
<feature type="transmembrane region" description="Helical" evidence="6">
    <location>
        <begin position="554"/>
        <end position="571"/>
    </location>
</feature>
<feature type="transmembrane region" description="Helical" evidence="6">
    <location>
        <begin position="341"/>
        <end position="358"/>
    </location>
</feature>
<evidence type="ECO:0000259" key="8">
    <source>
        <dbReference type="Pfam" id="PF13567"/>
    </source>
</evidence>